<evidence type="ECO:0000256" key="8">
    <source>
        <dbReference type="SAM" id="Phobius"/>
    </source>
</evidence>
<feature type="transmembrane region" description="Helical" evidence="8">
    <location>
        <begin position="161"/>
        <end position="185"/>
    </location>
</feature>
<comment type="similarity">
    <text evidence="2">Belongs to the peptide transporter carbon starvation (CstA) (TC 2.A.114) family.</text>
</comment>
<evidence type="ECO:0000313" key="11">
    <source>
        <dbReference type="Proteomes" id="UP000323707"/>
    </source>
</evidence>
<dbReference type="PANTHER" id="PTHR30252">
    <property type="entry name" value="INNER MEMBRANE PEPTIDE TRANSPORTER"/>
    <property type="match status" value="1"/>
</dbReference>
<evidence type="ECO:0000313" key="10">
    <source>
        <dbReference type="EMBL" id="KAA8710118.1"/>
    </source>
</evidence>
<feature type="transmembrane region" description="Helical" evidence="8">
    <location>
        <begin position="485"/>
        <end position="504"/>
    </location>
</feature>
<feature type="transmembrane region" description="Helical" evidence="8">
    <location>
        <begin position="688"/>
        <end position="712"/>
    </location>
</feature>
<evidence type="ECO:0000256" key="5">
    <source>
        <dbReference type="ARBA" id="ARBA00022692"/>
    </source>
</evidence>
<evidence type="ECO:0000256" key="3">
    <source>
        <dbReference type="ARBA" id="ARBA00022448"/>
    </source>
</evidence>
<keyword evidence="5 8" id="KW-0812">Transmembrane</keyword>
<evidence type="ECO:0000256" key="4">
    <source>
        <dbReference type="ARBA" id="ARBA00022475"/>
    </source>
</evidence>
<feature type="transmembrane region" description="Helical" evidence="8">
    <location>
        <begin position="117"/>
        <end position="140"/>
    </location>
</feature>
<evidence type="ECO:0000256" key="2">
    <source>
        <dbReference type="ARBA" id="ARBA00007755"/>
    </source>
</evidence>
<protein>
    <submittedName>
        <fullName evidence="10">Carbon starvation protein A</fullName>
    </submittedName>
</protein>
<proteinExistence type="inferred from homology"/>
<feature type="transmembrane region" description="Helical" evidence="8">
    <location>
        <begin position="326"/>
        <end position="348"/>
    </location>
</feature>
<dbReference type="GO" id="GO:0005886">
    <property type="term" value="C:plasma membrane"/>
    <property type="evidence" value="ECO:0007669"/>
    <property type="project" value="UniProtKB-SubCell"/>
</dbReference>
<keyword evidence="7 8" id="KW-0472">Membrane</keyword>
<feature type="transmembrane region" description="Helical" evidence="8">
    <location>
        <begin position="257"/>
        <end position="278"/>
    </location>
</feature>
<dbReference type="Proteomes" id="UP000323707">
    <property type="component" value="Unassembled WGS sequence"/>
</dbReference>
<feature type="transmembrane region" description="Helical" evidence="8">
    <location>
        <begin position="32"/>
        <end position="52"/>
    </location>
</feature>
<dbReference type="PANTHER" id="PTHR30252:SF3">
    <property type="entry name" value="PYRUVATE_PROTON SYMPORTER BTST"/>
    <property type="match status" value="1"/>
</dbReference>
<keyword evidence="3" id="KW-0813">Transport</keyword>
<dbReference type="RefSeq" id="WP_150337148.1">
    <property type="nucleotide sequence ID" value="NZ_JAERIX010000055.1"/>
</dbReference>
<feature type="transmembrane region" description="Helical" evidence="8">
    <location>
        <begin position="86"/>
        <end position="111"/>
    </location>
</feature>
<feature type="transmembrane region" description="Helical" evidence="8">
    <location>
        <begin position="369"/>
        <end position="394"/>
    </location>
</feature>
<accession>A0A5M9QNY8</accession>
<dbReference type="Pfam" id="PF02554">
    <property type="entry name" value="CstA"/>
    <property type="match status" value="1"/>
</dbReference>
<feature type="transmembrane region" description="Helical" evidence="8">
    <location>
        <begin position="7"/>
        <end position="26"/>
    </location>
</feature>
<gene>
    <name evidence="10" type="ORF">F4V45_03870</name>
</gene>
<feature type="transmembrane region" description="Helical" evidence="8">
    <location>
        <begin position="221"/>
        <end position="237"/>
    </location>
</feature>
<evidence type="ECO:0000256" key="7">
    <source>
        <dbReference type="ARBA" id="ARBA00023136"/>
    </source>
</evidence>
<name>A0A5M9QNY8_9HELI</name>
<keyword evidence="6 8" id="KW-1133">Transmembrane helix</keyword>
<dbReference type="AlphaFoldDB" id="A0A5M9QNY8"/>
<comment type="caution">
    <text evidence="10">The sequence shown here is derived from an EMBL/GenBank/DDBJ whole genome shotgun (WGS) entry which is preliminary data.</text>
</comment>
<organism evidence="10 11">
    <name type="scientific">Helicobacter canis</name>
    <dbReference type="NCBI Taxonomy" id="29419"/>
    <lineage>
        <taxon>Bacteria</taxon>
        <taxon>Pseudomonadati</taxon>
        <taxon>Campylobacterota</taxon>
        <taxon>Epsilonproteobacteria</taxon>
        <taxon>Campylobacterales</taxon>
        <taxon>Helicobacteraceae</taxon>
        <taxon>Helicobacter</taxon>
    </lineage>
</organism>
<comment type="subcellular location">
    <subcellularLocation>
        <location evidence="1">Cell membrane</location>
        <topology evidence="1">Multi-pass membrane protein</topology>
    </subcellularLocation>
</comment>
<reference evidence="10 11" key="1">
    <citation type="submission" date="2019-09" db="EMBL/GenBank/DDBJ databases">
        <title>Draft genome sequence of various Type strains from the CCUG.</title>
        <authorList>
            <person name="Pineiro-Iglesias B."/>
            <person name="Tunovic T."/>
            <person name="Unosson C."/>
            <person name="Inganas E."/>
            <person name="Ohlen M."/>
            <person name="Cardew S."/>
            <person name="Jensie-Markopoulos S."/>
            <person name="Salva-Serra F."/>
            <person name="Jaen-Luchoro D."/>
            <person name="Karlsson R."/>
            <person name="Svensson-Stadler L."/>
            <person name="Chun J."/>
            <person name="Moore E."/>
        </authorList>
    </citation>
    <scope>NUCLEOTIDE SEQUENCE [LARGE SCALE GENOMIC DNA]</scope>
    <source>
        <strain evidence="10 11">CCUG 32756T</strain>
    </source>
</reference>
<evidence type="ECO:0000256" key="1">
    <source>
        <dbReference type="ARBA" id="ARBA00004651"/>
    </source>
</evidence>
<sequence>MNSIIKNLVWLLVAVVGAFYFGMLALNTGEEVSATWLVIASVCIYMIGYRFYSKYIAEKVFELDDNRATPAVINNDGKDFVPTNKVVLFGHHFAAIAGAGPLVGPILAAQMGYLPSMIWLLVGVVLAGAVHDFTVLFISMRRNGRSLGEIIKEEMGKTTGSIAMVGILFIMLIIVAILAMVVVNALADSPWGLFTIAMTIPIAVFMGIYMRYLRPGRVGEASVIGFILLLAALYYGQALTDPAHPWHDVFLLKKTTLSLIIIGYGFIASILPVWLLLAPRDYLSTFLKIGVIVAMAIGILIVNPALQMPKVTAFIDGTGPVFAGSIFPFLFITIACGAISGFHALISSGTTPKMVEKESHARPIGYGSMLMESLVGVMALIAACILEPGLYFTINSPLALLDPAAASALSADMNTIEQSVKTILQNGGFVLQPEMLTNGHFVTMIEETTKAVGEPTLVAKTGGAPTFAVGLTQILHEVAGGKESIAFWYHFAILFEALFILTAVDAGTRSGRFLIQDVLGNVYKPMANTQSVLWGVVASAICVAGWGYLLYQGAIDPQGGIFTLWPLFGASNQMLAGIALLLGTVVLFKMGKARYSWITILPAAWVLLTTLYAAIQKLLPANGERVHDAVSHVATAQNQTALKEKALGFITKLQEMGADASTMLEGKTLEEWQKVVSKADILIHNHTLDAILCAFFIFVTLVVIGATIRICYLTAIGKGEKFPLKEEPYQESKNFSIQAH</sequence>
<dbReference type="InterPro" id="IPR051605">
    <property type="entry name" value="CstA"/>
</dbReference>
<evidence type="ECO:0000256" key="6">
    <source>
        <dbReference type="ARBA" id="ARBA00022989"/>
    </source>
</evidence>
<dbReference type="GO" id="GO:0009267">
    <property type="term" value="P:cellular response to starvation"/>
    <property type="evidence" value="ECO:0007669"/>
    <property type="project" value="InterPro"/>
</dbReference>
<feature type="domain" description="CstA N-terminal" evidence="9">
    <location>
        <begin position="34"/>
        <end position="613"/>
    </location>
</feature>
<keyword evidence="4" id="KW-1003">Cell membrane</keyword>
<evidence type="ECO:0000259" key="9">
    <source>
        <dbReference type="Pfam" id="PF02554"/>
    </source>
</evidence>
<feature type="transmembrane region" description="Helical" evidence="8">
    <location>
        <begin position="191"/>
        <end position="209"/>
    </location>
</feature>
<dbReference type="InterPro" id="IPR003706">
    <property type="entry name" value="CstA_N"/>
</dbReference>
<feature type="transmembrane region" description="Helical" evidence="8">
    <location>
        <begin position="285"/>
        <end position="306"/>
    </location>
</feature>
<feature type="transmembrane region" description="Helical" evidence="8">
    <location>
        <begin position="563"/>
        <end position="588"/>
    </location>
</feature>
<feature type="transmembrane region" description="Helical" evidence="8">
    <location>
        <begin position="532"/>
        <end position="551"/>
    </location>
</feature>
<feature type="transmembrane region" description="Helical" evidence="8">
    <location>
        <begin position="595"/>
        <end position="615"/>
    </location>
</feature>
<dbReference type="EMBL" id="VXKE01000010">
    <property type="protein sequence ID" value="KAA8710118.1"/>
    <property type="molecule type" value="Genomic_DNA"/>
</dbReference>